<dbReference type="eggNOG" id="KOG0530">
    <property type="taxonomic scope" value="Eukaryota"/>
</dbReference>
<dbReference type="STRING" id="1537102.L1LD59"/>
<protein>
    <recommendedName>
        <fullName evidence="9">Protein farnesyltransferase/geranylgeranyltransferase type-1 subunit alpha</fullName>
        <ecNumber evidence="4">2.5.1.58</ecNumber>
        <ecNumber evidence="3">2.5.1.59</ecNumber>
    </recommendedName>
    <alternativeName>
        <fullName evidence="12">CAAX farnesyltransferase subunit alpha</fullName>
    </alternativeName>
    <alternativeName>
        <fullName evidence="11">FTase-alpha</fullName>
    </alternativeName>
    <alternativeName>
        <fullName evidence="10">Ras proteins prenyltransferase subunit alpha</fullName>
    </alternativeName>
    <alternativeName>
        <fullName evidence="13">Type I protein geranyl-geranyltransferase subunit alpha</fullName>
    </alternativeName>
</protein>
<dbReference type="EMBL" id="ACOU01000003">
    <property type="protein sequence ID" value="EKX73214.1"/>
    <property type="molecule type" value="Genomic_DNA"/>
</dbReference>
<dbReference type="Proteomes" id="UP000031512">
    <property type="component" value="Unassembled WGS sequence"/>
</dbReference>
<evidence type="ECO:0000256" key="11">
    <source>
        <dbReference type="ARBA" id="ARBA00042436"/>
    </source>
</evidence>
<evidence type="ECO:0000256" key="1">
    <source>
        <dbReference type="ARBA" id="ARBA00001946"/>
    </source>
</evidence>
<keyword evidence="6 14" id="KW-0808">Transferase</keyword>
<evidence type="ECO:0000256" key="9">
    <source>
        <dbReference type="ARBA" id="ARBA00040965"/>
    </source>
</evidence>
<comment type="similarity">
    <text evidence="2">Belongs to the protein prenyltransferase subunit alpha family.</text>
</comment>
<dbReference type="Pfam" id="PF01239">
    <property type="entry name" value="PPTA"/>
    <property type="match status" value="4"/>
</dbReference>
<reference evidence="14 15" key="1">
    <citation type="journal article" date="2012" name="BMC Genomics">
        <title>Comparative genomic analysis and phylogenetic position of Theileria equi.</title>
        <authorList>
            <person name="Kappmeyer L.S."/>
            <person name="Thiagarajan M."/>
            <person name="Herndon D.R."/>
            <person name="Ramsay J.D."/>
            <person name="Caler E."/>
            <person name="Djikeng A."/>
            <person name="Gillespie J.J."/>
            <person name="Lau A.O."/>
            <person name="Roalson E.H."/>
            <person name="Silva J.C."/>
            <person name="Silva M.G."/>
            <person name="Suarez C.E."/>
            <person name="Ueti M.W."/>
            <person name="Nene V.M."/>
            <person name="Mealey R.H."/>
            <person name="Knowles D.P."/>
            <person name="Brayton K.A."/>
        </authorList>
    </citation>
    <scope>NUCLEOTIDE SEQUENCE [LARGE SCALE GENOMIC DNA]</scope>
    <source>
        <strain evidence="14 15">WA</strain>
    </source>
</reference>
<dbReference type="PROSITE" id="PS51147">
    <property type="entry name" value="PFTA"/>
    <property type="match status" value="3"/>
</dbReference>
<dbReference type="EC" id="2.5.1.59" evidence="3"/>
<dbReference type="InterPro" id="IPR002088">
    <property type="entry name" value="Prenyl_trans_a"/>
</dbReference>
<dbReference type="RefSeq" id="XP_004832666.1">
    <property type="nucleotide sequence ID" value="XM_004832609.1"/>
</dbReference>
<dbReference type="EC" id="2.5.1.58" evidence="4"/>
<gene>
    <name evidence="14" type="ORF">BEWA_052690</name>
</gene>
<evidence type="ECO:0000256" key="7">
    <source>
        <dbReference type="ARBA" id="ARBA00022737"/>
    </source>
</evidence>
<evidence type="ECO:0000256" key="5">
    <source>
        <dbReference type="ARBA" id="ARBA00022602"/>
    </source>
</evidence>
<name>L1LD59_THEEQ</name>
<dbReference type="PANTHER" id="PTHR11129">
    <property type="entry name" value="PROTEIN FARNESYLTRANSFERASE ALPHA SUBUNIT/RAB GERANYLGERANYL TRANSFERASE ALPHA SUBUNIT"/>
    <property type="match status" value="1"/>
</dbReference>
<dbReference type="OrthoDB" id="272289at2759"/>
<proteinExistence type="inferred from homology"/>
<dbReference type="GO" id="GO:0004662">
    <property type="term" value="F:CAAX-protein geranylgeranyltransferase activity"/>
    <property type="evidence" value="ECO:0007669"/>
    <property type="project" value="UniProtKB-EC"/>
</dbReference>
<dbReference type="AlphaFoldDB" id="L1LD59"/>
<evidence type="ECO:0000313" key="14">
    <source>
        <dbReference type="EMBL" id="EKX73214.1"/>
    </source>
</evidence>
<evidence type="ECO:0000256" key="13">
    <source>
        <dbReference type="ARBA" id="ARBA00043219"/>
    </source>
</evidence>
<evidence type="ECO:0000256" key="6">
    <source>
        <dbReference type="ARBA" id="ARBA00022679"/>
    </source>
</evidence>
<evidence type="ECO:0000256" key="8">
    <source>
        <dbReference type="ARBA" id="ARBA00022842"/>
    </source>
</evidence>
<dbReference type="GO" id="GO:0004660">
    <property type="term" value="F:protein farnesyltransferase activity"/>
    <property type="evidence" value="ECO:0007669"/>
    <property type="project" value="UniProtKB-EC"/>
</dbReference>
<evidence type="ECO:0000256" key="10">
    <source>
        <dbReference type="ARBA" id="ARBA00041392"/>
    </source>
</evidence>
<keyword evidence="5" id="KW-0637">Prenyltransferase</keyword>
<sequence length="337" mass="39423">MENAIALLEEYEGVNTLVTCKELNFPGEPFDISYDMLNDESVWEDLFYDDHSTRSSNGPFLFEISKEVLDERVDSLMRKLIKRREYSTRGLYITTILIKLNPANYTAWYYRNECINRLNISLEDELDFTRKITLESIKSYQPWNHRRNICQLANNCFNELEYIKLEIATSPKNQCAWSHLTWLVDTFGIDEDGINKEIEFIDFLIGSDSYNNSVWNYKNFIIKRFKDAFGLDYIVKECKNNFELLMKKPKNESLVNYMTNMLSYCETLFSKCINLDFCTSTCNGPPTLCIISAIVKSRGISTQLLTLVAHILQNQSIDQLCNKDEIYNKIEVLFVCF</sequence>
<evidence type="ECO:0000313" key="15">
    <source>
        <dbReference type="Proteomes" id="UP000031512"/>
    </source>
</evidence>
<keyword evidence="8" id="KW-0460">Magnesium</keyword>
<dbReference type="GO" id="GO:0005965">
    <property type="term" value="C:protein farnesyltransferase complex"/>
    <property type="evidence" value="ECO:0007669"/>
    <property type="project" value="TreeGrafter"/>
</dbReference>
<accession>L1LD59</accession>
<evidence type="ECO:0000256" key="2">
    <source>
        <dbReference type="ARBA" id="ARBA00006734"/>
    </source>
</evidence>
<dbReference type="SUPFAM" id="SSF48439">
    <property type="entry name" value="Protein prenylyltransferase"/>
    <property type="match status" value="1"/>
</dbReference>
<keyword evidence="7" id="KW-0677">Repeat</keyword>
<dbReference type="KEGG" id="beq:BEWA_052690"/>
<dbReference type="Gene3D" id="1.25.40.120">
    <property type="entry name" value="Protein prenylyltransferase"/>
    <property type="match status" value="1"/>
</dbReference>
<comment type="caution">
    <text evidence="14">The sequence shown here is derived from an EMBL/GenBank/DDBJ whole genome shotgun (WGS) entry which is preliminary data.</text>
</comment>
<organism evidence="14 15">
    <name type="scientific">Theileria equi strain WA</name>
    <dbReference type="NCBI Taxonomy" id="1537102"/>
    <lineage>
        <taxon>Eukaryota</taxon>
        <taxon>Sar</taxon>
        <taxon>Alveolata</taxon>
        <taxon>Apicomplexa</taxon>
        <taxon>Aconoidasida</taxon>
        <taxon>Piroplasmida</taxon>
        <taxon>Theileriidae</taxon>
        <taxon>Theileria</taxon>
    </lineage>
</organism>
<dbReference type="VEuPathDB" id="PiroplasmaDB:BEWA_052690"/>
<evidence type="ECO:0000256" key="4">
    <source>
        <dbReference type="ARBA" id="ARBA00012702"/>
    </source>
</evidence>
<comment type="cofactor">
    <cofactor evidence="1">
        <name>Mg(2+)</name>
        <dbReference type="ChEBI" id="CHEBI:18420"/>
    </cofactor>
</comment>
<keyword evidence="15" id="KW-1185">Reference proteome</keyword>
<evidence type="ECO:0000256" key="3">
    <source>
        <dbReference type="ARBA" id="ARBA00012700"/>
    </source>
</evidence>
<evidence type="ECO:0000256" key="12">
    <source>
        <dbReference type="ARBA" id="ARBA00043086"/>
    </source>
</evidence>
<dbReference type="PANTHER" id="PTHR11129:SF1">
    <property type="entry name" value="PROTEIN FARNESYLTRANSFERASE_GERANYLGERANYLTRANSFERASE TYPE-1 SUBUNIT ALPHA"/>
    <property type="match status" value="1"/>
</dbReference>
<dbReference type="GO" id="GO:0005953">
    <property type="term" value="C:CAAX-protein geranylgeranyltransferase complex"/>
    <property type="evidence" value="ECO:0007669"/>
    <property type="project" value="TreeGrafter"/>
</dbReference>
<dbReference type="GeneID" id="15802821"/>